<dbReference type="Proteomes" id="UP001634007">
    <property type="component" value="Unassembled WGS sequence"/>
</dbReference>
<feature type="domain" description="CRAL-TRIO" evidence="7">
    <location>
        <begin position="228"/>
        <end position="402"/>
    </location>
</feature>
<reference evidence="8 9" key="1">
    <citation type="submission" date="2024-11" db="EMBL/GenBank/DDBJ databases">
        <title>Chromosome-level genome assembly of Eucalyptus globulus Labill. provides insights into its genome evolution.</title>
        <authorList>
            <person name="Li X."/>
        </authorList>
    </citation>
    <scope>NUCLEOTIDE SEQUENCE [LARGE SCALE GENOMIC DNA]</scope>
    <source>
        <strain evidence="8">CL2024</strain>
        <tissue evidence="8">Fresh tender leaves</tissue>
    </source>
</reference>
<dbReference type="CDD" id="cd00170">
    <property type="entry name" value="SEC14"/>
    <property type="match status" value="1"/>
</dbReference>
<dbReference type="PRINTS" id="PR00180">
    <property type="entry name" value="CRETINALDHBP"/>
</dbReference>
<dbReference type="SMART" id="SM00516">
    <property type="entry name" value="SEC14"/>
    <property type="match status" value="1"/>
</dbReference>
<evidence type="ECO:0000256" key="4">
    <source>
        <dbReference type="ARBA" id="ARBA00022927"/>
    </source>
</evidence>
<evidence type="ECO:0000313" key="9">
    <source>
        <dbReference type="Proteomes" id="UP001634007"/>
    </source>
</evidence>
<evidence type="ECO:0000313" key="8">
    <source>
        <dbReference type="EMBL" id="KAL3737976.1"/>
    </source>
</evidence>
<evidence type="ECO:0000259" key="7">
    <source>
        <dbReference type="PROSITE" id="PS50191"/>
    </source>
</evidence>
<dbReference type="Pfam" id="PF00650">
    <property type="entry name" value="CRAL_TRIO"/>
    <property type="match status" value="1"/>
</dbReference>
<dbReference type="PANTHER" id="PTHR45657:SF50">
    <property type="entry name" value="PHOSPHATIDYLINOSITOL_PHOSPHATIDYLCHOLINE TRANSFER PROTEIN SFH11"/>
    <property type="match status" value="1"/>
</dbReference>
<dbReference type="GO" id="GO:0005886">
    <property type="term" value="C:plasma membrane"/>
    <property type="evidence" value="ECO:0007669"/>
    <property type="project" value="UniProtKB-SubCell"/>
</dbReference>
<accession>A0ABD3KJA3</accession>
<dbReference type="PANTHER" id="PTHR45657">
    <property type="entry name" value="CRAL-TRIO DOMAIN-CONTAINING PROTEIN YKL091C-RELATED"/>
    <property type="match status" value="1"/>
</dbReference>
<dbReference type="EMBL" id="JBJKBG010000005">
    <property type="protein sequence ID" value="KAL3737976.1"/>
    <property type="molecule type" value="Genomic_DNA"/>
</dbReference>
<dbReference type="GO" id="GO:0000139">
    <property type="term" value="C:Golgi membrane"/>
    <property type="evidence" value="ECO:0007669"/>
    <property type="project" value="UniProtKB-SubCell"/>
</dbReference>
<dbReference type="Gene3D" id="3.40.525.10">
    <property type="entry name" value="CRAL-TRIO lipid binding domain"/>
    <property type="match status" value="1"/>
</dbReference>
<dbReference type="InterPro" id="IPR036273">
    <property type="entry name" value="CRAL/TRIO_N_dom_sf"/>
</dbReference>
<dbReference type="SUPFAM" id="SSF52087">
    <property type="entry name" value="CRAL/TRIO domain"/>
    <property type="match status" value="1"/>
</dbReference>
<sequence>MAFACLAQGSLGLHTFQNPKRSIAPDAFHPQPSLPLQFFLSVRKVYRLIGERMDKLGRLDESDIVITIIRGNGEGEKLLTAVEPPFTQGAAQCSPVPWNKEKQRSWLSSLSMKSMKSMKSMNSMKSALSYPLKFRESLKKITKSQSINMYIEGVPDNPKEAQIVESFRELLFLEGHNPGKQFHYDTLLRFLKMRDFDVSKAKEIFLNYLKWREDYGVEAILKEFKFEEYSEVKKFYPHGYHGVDKCGRPLYIERLGMVDLNSLLKVTTVEQLVRYHVSEQEKTQNLRYPACSIAAKRHIASTISILDVKGVGMSNFSKPARYLFMEIQKIDSNYYPETMHKLFIVNAGSGFKMLWKALKAFLDARTLAKITVLGGDYLNVLVEVIDPVNLPSFLGGNCTCADYGGCLFSDKGPWHNPEIVEMLQEFSSEGEENTNEIQGVDPEDDSVPISARTLCLDIECVIIRPLFLNEERISGGCRNNTHERSVLAEDPSSGRCPRGHQDSDFMYFVLLPIFHVAFDSVLLLGDPDAAVFLDGYVVRSSPLQLKAAQVSSPAKAISNSCKLGERGSYGERTEFEKASAATKA</sequence>
<proteinExistence type="inferred from homology"/>
<comment type="similarity">
    <text evidence="6">Belongs to the SFH family.</text>
</comment>
<dbReference type="InterPro" id="IPR036865">
    <property type="entry name" value="CRAL-TRIO_dom_sf"/>
</dbReference>
<protein>
    <recommendedName>
        <fullName evidence="7">CRAL-TRIO domain-containing protein</fullName>
    </recommendedName>
</protein>
<evidence type="ECO:0000256" key="2">
    <source>
        <dbReference type="ARBA" id="ARBA00004395"/>
    </source>
</evidence>
<evidence type="ECO:0000256" key="5">
    <source>
        <dbReference type="ARBA" id="ARBA00023034"/>
    </source>
</evidence>
<dbReference type="Gene3D" id="1.10.8.20">
    <property type="entry name" value="N-terminal domain of phosphatidylinositol transfer protein sec14p"/>
    <property type="match status" value="1"/>
</dbReference>
<keyword evidence="5" id="KW-0333">Golgi apparatus</keyword>
<comment type="subcellular location">
    <subcellularLocation>
        <location evidence="1">Cell membrane</location>
        <topology evidence="1">Peripheral membrane protein</topology>
    </subcellularLocation>
    <subcellularLocation>
        <location evidence="2">Golgi apparatus membrane</location>
        <topology evidence="2">Peripheral membrane protein</topology>
    </subcellularLocation>
</comment>
<organism evidence="8 9">
    <name type="scientific">Eucalyptus globulus</name>
    <name type="common">Tasmanian blue gum</name>
    <dbReference type="NCBI Taxonomy" id="34317"/>
    <lineage>
        <taxon>Eukaryota</taxon>
        <taxon>Viridiplantae</taxon>
        <taxon>Streptophyta</taxon>
        <taxon>Embryophyta</taxon>
        <taxon>Tracheophyta</taxon>
        <taxon>Spermatophyta</taxon>
        <taxon>Magnoliopsida</taxon>
        <taxon>eudicotyledons</taxon>
        <taxon>Gunneridae</taxon>
        <taxon>Pentapetalae</taxon>
        <taxon>rosids</taxon>
        <taxon>malvids</taxon>
        <taxon>Myrtales</taxon>
        <taxon>Myrtaceae</taxon>
        <taxon>Myrtoideae</taxon>
        <taxon>Eucalypteae</taxon>
        <taxon>Eucalyptus</taxon>
    </lineage>
</organism>
<gene>
    <name evidence="8" type="ORF">ACJRO7_019497</name>
</gene>
<dbReference type="GO" id="GO:0015031">
    <property type="term" value="P:protein transport"/>
    <property type="evidence" value="ECO:0007669"/>
    <property type="project" value="UniProtKB-KW"/>
</dbReference>
<dbReference type="InterPro" id="IPR051026">
    <property type="entry name" value="PI/PC_transfer"/>
</dbReference>
<dbReference type="SUPFAM" id="SSF46938">
    <property type="entry name" value="CRAL/TRIO N-terminal domain"/>
    <property type="match status" value="1"/>
</dbReference>
<dbReference type="AlphaFoldDB" id="A0ABD3KJA3"/>
<keyword evidence="4" id="KW-0813">Transport</keyword>
<name>A0ABD3KJA3_EUCGL</name>
<keyword evidence="3" id="KW-0472">Membrane</keyword>
<dbReference type="InterPro" id="IPR001251">
    <property type="entry name" value="CRAL-TRIO_dom"/>
</dbReference>
<dbReference type="SMART" id="SM01100">
    <property type="entry name" value="CRAL_TRIO_N"/>
    <property type="match status" value="1"/>
</dbReference>
<keyword evidence="3" id="KW-1003">Cell membrane</keyword>
<evidence type="ECO:0000256" key="3">
    <source>
        <dbReference type="ARBA" id="ARBA00022475"/>
    </source>
</evidence>
<dbReference type="InterPro" id="IPR011074">
    <property type="entry name" value="CRAL/TRIO_N_dom"/>
</dbReference>
<dbReference type="PROSITE" id="PS50191">
    <property type="entry name" value="CRAL_TRIO"/>
    <property type="match status" value="1"/>
</dbReference>
<evidence type="ECO:0000256" key="1">
    <source>
        <dbReference type="ARBA" id="ARBA00004202"/>
    </source>
</evidence>
<evidence type="ECO:0000256" key="6">
    <source>
        <dbReference type="ARBA" id="ARBA00038020"/>
    </source>
</evidence>
<comment type="caution">
    <text evidence="8">The sequence shown here is derived from an EMBL/GenBank/DDBJ whole genome shotgun (WGS) entry which is preliminary data.</text>
</comment>
<keyword evidence="9" id="KW-1185">Reference proteome</keyword>
<keyword evidence="4" id="KW-0653">Protein transport</keyword>